<dbReference type="PANTHER" id="PTHR43280:SF29">
    <property type="entry name" value="ARAC-FAMILY TRANSCRIPTIONAL REGULATOR"/>
    <property type="match status" value="1"/>
</dbReference>
<evidence type="ECO:0000256" key="3">
    <source>
        <dbReference type="ARBA" id="ARBA00023163"/>
    </source>
</evidence>
<dbReference type="Proteomes" id="UP001595741">
    <property type="component" value="Unassembled WGS sequence"/>
</dbReference>
<dbReference type="PRINTS" id="PR00032">
    <property type="entry name" value="HTHARAC"/>
</dbReference>
<accession>A0ABV7RCS5</accession>
<dbReference type="EMBL" id="JBHRXN010000010">
    <property type="protein sequence ID" value="MFC3531582.1"/>
    <property type="molecule type" value="Genomic_DNA"/>
</dbReference>
<dbReference type="InterPro" id="IPR020449">
    <property type="entry name" value="Tscrpt_reg_AraC-type_HTH"/>
</dbReference>
<keyword evidence="7" id="KW-1185">Reference proteome</keyword>
<organism evidence="6 7">
    <name type="scientific">Vogesella facilis</name>
    <dbReference type="NCBI Taxonomy" id="1655232"/>
    <lineage>
        <taxon>Bacteria</taxon>
        <taxon>Pseudomonadati</taxon>
        <taxon>Pseudomonadota</taxon>
        <taxon>Betaproteobacteria</taxon>
        <taxon>Neisseriales</taxon>
        <taxon>Chromobacteriaceae</taxon>
        <taxon>Vogesella</taxon>
    </lineage>
</organism>
<sequence>MQTIAALAILFTGYSLFCALALGLSHLRRHSTPLAGLAGQVLLLALAALQLCHFAWLYLDLPWVLQRPYFVTLYLVAPAFYLFSRPLLQPDAASRPPTLLLHGLPVLLSVWVPAGVALPLAFAIGAGYLLWLARVLYPLRQERENFQREMLLLGAVFAIAGGVALLGLLQTALPGKLFHSLYAVAIGLAFLLVQLTLAMRPQLEEELNTTLHTAYSNSTLGNVDRDAALARLAALMQTQQLYLDAELSLAGLAQAMSLSSHQLSELLNSCLGKGFARYLREQRVAAAQRMLCEEPSASVLSVGLSVGFTSQSNFYEAFREVAGTTPGQYRKLQQGQAAAPAN</sequence>
<keyword evidence="4" id="KW-0472">Membrane</keyword>
<dbReference type="Pfam" id="PF12833">
    <property type="entry name" value="HTH_18"/>
    <property type="match status" value="1"/>
</dbReference>
<keyword evidence="4" id="KW-0812">Transmembrane</keyword>
<feature type="transmembrane region" description="Helical" evidence="4">
    <location>
        <begin position="71"/>
        <end position="88"/>
    </location>
</feature>
<proteinExistence type="predicted"/>
<dbReference type="SMART" id="SM00342">
    <property type="entry name" value="HTH_ARAC"/>
    <property type="match status" value="1"/>
</dbReference>
<feature type="domain" description="HTH araC/xylS-type" evidence="5">
    <location>
        <begin position="233"/>
        <end position="332"/>
    </location>
</feature>
<dbReference type="Gene3D" id="1.10.10.60">
    <property type="entry name" value="Homeodomain-like"/>
    <property type="match status" value="1"/>
</dbReference>
<dbReference type="PANTHER" id="PTHR43280">
    <property type="entry name" value="ARAC-FAMILY TRANSCRIPTIONAL REGULATOR"/>
    <property type="match status" value="1"/>
</dbReference>
<dbReference type="PROSITE" id="PS01124">
    <property type="entry name" value="HTH_ARAC_FAMILY_2"/>
    <property type="match status" value="1"/>
</dbReference>
<reference evidence="7" key="1">
    <citation type="journal article" date="2019" name="Int. J. Syst. Evol. Microbiol.">
        <title>The Global Catalogue of Microorganisms (GCM) 10K type strain sequencing project: providing services to taxonomists for standard genome sequencing and annotation.</title>
        <authorList>
            <consortium name="The Broad Institute Genomics Platform"/>
            <consortium name="The Broad Institute Genome Sequencing Center for Infectious Disease"/>
            <person name="Wu L."/>
            <person name="Ma J."/>
        </authorList>
    </citation>
    <scope>NUCLEOTIDE SEQUENCE [LARGE SCALE GENOMIC DNA]</scope>
    <source>
        <strain evidence="7">KCTC 42742</strain>
    </source>
</reference>
<dbReference type="InterPro" id="IPR009057">
    <property type="entry name" value="Homeodomain-like_sf"/>
</dbReference>
<feature type="transmembrane region" description="Helical" evidence="4">
    <location>
        <begin position="179"/>
        <end position="198"/>
    </location>
</feature>
<feature type="transmembrane region" description="Helical" evidence="4">
    <location>
        <begin position="108"/>
        <end position="131"/>
    </location>
</feature>
<evidence type="ECO:0000256" key="4">
    <source>
        <dbReference type="SAM" id="Phobius"/>
    </source>
</evidence>
<feature type="transmembrane region" description="Helical" evidence="4">
    <location>
        <begin position="151"/>
        <end position="173"/>
    </location>
</feature>
<keyword evidence="2" id="KW-0238">DNA-binding</keyword>
<dbReference type="SUPFAM" id="SSF46689">
    <property type="entry name" value="Homeodomain-like"/>
    <property type="match status" value="1"/>
</dbReference>
<evidence type="ECO:0000256" key="1">
    <source>
        <dbReference type="ARBA" id="ARBA00023015"/>
    </source>
</evidence>
<keyword evidence="3" id="KW-0804">Transcription</keyword>
<feature type="transmembrane region" description="Helical" evidence="4">
    <location>
        <begin position="37"/>
        <end position="59"/>
    </location>
</feature>
<evidence type="ECO:0000256" key="2">
    <source>
        <dbReference type="ARBA" id="ARBA00023125"/>
    </source>
</evidence>
<protein>
    <submittedName>
        <fullName evidence="6">Helix-turn-helix domain-containing protein</fullName>
    </submittedName>
</protein>
<keyword evidence="4" id="KW-1133">Transmembrane helix</keyword>
<dbReference type="PROSITE" id="PS00041">
    <property type="entry name" value="HTH_ARAC_FAMILY_1"/>
    <property type="match status" value="1"/>
</dbReference>
<evidence type="ECO:0000313" key="6">
    <source>
        <dbReference type="EMBL" id="MFC3531582.1"/>
    </source>
</evidence>
<dbReference type="RefSeq" id="WP_386089206.1">
    <property type="nucleotide sequence ID" value="NZ_JBHRXN010000010.1"/>
</dbReference>
<dbReference type="InterPro" id="IPR018062">
    <property type="entry name" value="HTH_AraC-typ_CS"/>
</dbReference>
<name>A0ABV7RCS5_9NEIS</name>
<evidence type="ECO:0000313" key="7">
    <source>
        <dbReference type="Proteomes" id="UP001595741"/>
    </source>
</evidence>
<dbReference type="InterPro" id="IPR018060">
    <property type="entry name" value="HTH_AraC"/>
</dbReference>
<gene>
    <name evidence="6" type="ORF">ACFOLG_05230</name>
</gene>
<evidence type="ECO:0000259" key="5">
    <source>
        <dbReference type="PROSITE" id="PS01124"/>
    </source>
</evidence>
<comment type="caution">
    <text evidence="6">The sequence shown here is derived from an EMBL/GenBank/DDBJ whole genome shotgun (WGS) entry which is preliminary data.</text>
</comment>
<keyword evidence="1" id="KW-0805">Transcription regulation</keyword>